<dbReference type="InterPro" id="IPR027417">
    <property type="entry name" value="P-loop_NTPase"/>
</dbReference>
<keyword evidence="1 2" id="KW-0093">Biotin biosynthesis</keyword>
<dbReference type="GO" id="GO:0004141">
    <property type="term" value="F:dethiobiotin synthase activity"/>
    <property type="evidence" value="ECO:0007669"/>
    <property type="project" value="UniProtKB-EC"/>
</dbReference>
<evidence type="ECO:0000313" key="4">
    <source>
        <dbReference type="Proteomes" id="UP000648984"/>
    </source>
</evidence>
<dbReference type="HAMAP" id="MF_00336">
    <property type="entry name" value="BioD"/>
    <property type="match status" value="1"/>
</dbReference>
<dbReference type="PANTHER" id="PTHR43210:SF5">
    <property type="entry name" value="DETHIOBIOTIN SYNTHETASE"/>
    <property type="match status" value="1"/>
</dbReference>
<evidence type="ECO:0000256" key="1">
    <source>
        <dbReference type="ARBA" id="ARBA00022756"/>
    </source>
</evidence>
<comment type="function">
    <text evidence="2">Catalyzes a mechanistically unusual reaction, the ATP-dependent insertion of CO2 between the N7 and N8 nitrogen atoms of 7,8-diaminopelargonic acid (DAPA, also called 7,8-diammoniononanoate) to form a ureido ring.</text>
</comment>
<feature type="binding site" evidence="2">
    <location>
        <position position="57"/>
    </location>
    <ligand>
        <name>ATP</name>
        <dbReference type="ChEBI" id="CHEBI:30616"/>
    </ligand>
</feature>
<dbReference type="Proteomes" id="UP000648984">
    <property type="component" value="Unassembled WGS sequence"/>
</dbReference>
<feature type="binding site" evidence="2">
    <location>
        <position position="19"/>
    </location>
    <ligand>
        <name>Mg(2+)</name>
        <dbReference type="ChEBI" id="CHEBI:18420"/>
    </ligand>
</feature>
<feature type="binding site" evidence="2">
    <location>
        <begin position="118"/>
        <end position="121"/>
    </location>
    <ligand>
        <name>ATP</name>
        <dbReference type="ChEBI" id="CHEBI:30616"/>
    </ligand>
</feature>
<comment type="pathway">
    <text evidence="2">Cofactor biosynthesis; biotin biosynthesis; biotin from 7,8-diaminononanoate: step 1/2.</text>
</comment>
<evidence type="ECO:0000256" key="2">
    <source>
        <dbReference type="HAMAP-Rule" id="MF_00336"/>
    </source>
</evidence>
<dbReference type="SUPFAM" id="SSF52540">
    <property type="entry name" value="P-loop containing nucleoside triphosphate hydrolases"/>
    <property type="match status" value="1"/>
</dbReference>
<dbReference type="RefSeq" id="WP_169260174.1">
    <property type="nucleotide sequence ID" value="NZ_WTVQ01000013.1"/>
</dbReference>
<feature type="binding site" evidence="2">
    <location>
        <begin position="207"/>
        <end position="209"/>
    </location>
    <ligand>
        <name>ATP</name>
        <dbReference type="ChEBI" id="CHEBI:30616"/>
    </ligand>
</feature>
<sequence length="225" mass="23921">MTERRAWFLTGTDTEIGKTFVTCALLHAARANGCSALGMKPVAAGAEHIDGEWVNEDAARLRAAGSFDPGLKDLNPYCLRNPVAPHIAAAEEGVNIDPTRIRAAFENLRARADVVIVEGVGGFRVPLGADYDTADLAVDLDLPVILVVGMRLGCINHALLTVEAIATRGLRLAGWIANRIDPGMLRFEENLAALQARVPAPLLGTIPHVADRDPAIAAQALRLPA</sequence>
<comment type="cofactor">
    <cofactor evidence="2">
        <name>Mg(2+)</name>
        <dbReference type="ChEBI" id="CHEBI:18420"/>
    </cofactor>
</comment>
<dbReference type="Pfam" id="PF13500">
    <property type="entry name" value="AAA_26"/>
    <property type="match status" value="1"/>
</dbReference>
<comment type="subunit">
    <text evidence="2">Homodimer.</text>
</comment>
<comment type="caution">
    <text evidence="2">Lacks conserved residue(s) required for the propagation of feature annotation.</text>
</comment>
<dbReference type="EC" id="6.3.3.3" evidence="2"/>
<feature type="binding site" evidence="2">
    <location>
        <begin position="15"/>
        <end position="20"/>
    </location>
    <ligand>
        <name>ATP</name>
        <dbReference type="ChEBI" id="CHEBI:30616"/>
    </ligand>
</feature>
<keyword evidence="4" id="KW-1185">Reference proteome</keyword>
<feature type="binding site" evidence="2">
    <location>
        <begin position="178"/>
        <end position="179"/>
    </location>
    <ligand>
        <name>ATP</name>
        <dbReference type="ChEBI" id="CHEBI:30616"/>
    </ligand>
</feature>
<keyword evidence="2 3" id="KW-0436">Ligase</keyword>
<dbReference type="EMBL" id="WTVQ01000013">
    <property type="protein sequence ID" value="NMG75028.1"/>
    <property type="molecule type" value="Genomic_DNA"/>
</dbReference>
<keyword evidence="2" id="KW-0479">Metal-binding</keyword>
<dbReference type="NCBIfam" id="TIGR00347">
    <property type="entry name" value="bioD"/>
    <property type="match status" value="1"/>
</dbReference>
<reference evidence="3 4" key="1">
    <citation type="submission" date="2019-12" db="EMBL/GenBank/DDBJ databases">
        <title>Comparative genomics gives insights into the taxonomy of the Azoarcus-Aromatoleum group and reveals separate origins of nif in the plant-associated Azoarcus and non-plant-associated Aromatoleum sub-groups.</title>
        <authorList>
            <person name="Lafos M."/>
            <person name="Maluk M."/>
            <person name="Batista M."/>
            <person name="Junghare M."/>
            <person name="Carmona M."/>
            <person name="Faoro H."/>
            <person name="Cruz L.M."/>
            <person name="Battistoni F."/>
            <person name="De Souza E."/>
            <person name="Pedrosa F."/>
            <person name="Chen W.-M."/>
            <person name="Poole P.S."/>
            <person name="Dixon R.A."/>
            <person name="James E.K."/>
        </authorList>
    </citation>
    <scope>NUCLEOTIDE SEQUENCE [LARGE SCALE GENOMIC DNA]</scope>
    <source>
        <strain evidence="3 4">22Lin</strain>
    </source>
</reference>
<dbReference type="PIRSF" id="PIRSF006755">
    <property type="entry name" value="DTB_synth"/>
    <property type="match status" value="1"/>
</dbReference>
<name>A0ABX1QAL3_9RHOO</name>
<gene>
    <name evidence="2 3" type="primary">bioD</name>
    <name evidence="3" type="ORF">GPA25_09690</name>
</gene>
<keyword evidence="2" id="KW-0460">Magnesium</keyword>
<protein>
    <recommendedName>
        <fullName evidence="2">ATP-dependent dethiobiotin synthetase BioD</fullName>
        <ecNumber evidence="2">6.3.3.3</ecNumber>
    </recommendedName>
    <alternativeName>
        <fullName evidence="2">DTB synthetase</fullName>
        <shortName evidence="2">DTBS</shortName>
    </alternativeName>
    <alternativeName>
        <fullName evidence="2">Dethiobiotin synthase</fullName>
    </alternativeName>
</protein>
<dbReference type="Gene3D" id="3.40.50.300">
    <property type="entry name" value="P-loop containing nucleotide triphosphate hydrolases"/>
    <property type="match status" value="1"/>
</dbReference>
<comment type="similarity">
    <text evidence="2">Belongs to the dethiobiotin synthetase family.</text>
</comment>
<feature type="binding site" evidence="2">
    <location>
        <position position="118"/>
    </location>
    <ligand>
        <name>Mg(2+)</name>
        <dbReference type="ChEBI" id="CHEBI:18420"/>
    </ligand>
</feature>
<keyword evidence="2" id="KW-0067">ATP-binding</keyword>
<keyword evidence="2" id="KW-0963">Cytoplasm</keyword>
<dbReference type="InterPro" id="IPR004472">
    <property type="entry name" value="DTB_synth_BioD"/>
</dbReference>
<accession>A0ABX1QAL3</accession>
<feature type="active site" evidence="2">
    <location>
        <position position="40"/>
    </location>
</feature>
<comment type="subcellular location">
    <subcellularLocation>
        <location evidence="2">Cytoplasm</location>
    </subcellularLocation>
</comment>
<proteinExistence type="inferred from homology"/>
<dbReference type="PANTHER" id="PTHR43210">
    <property type="entry name" value="DETHIOBIOTIN SYNTHETASE"/>
    <property type="match status" value="1"/>
</dbReference>
<dbReference type="CDD" id="cd03109">
    <property type="entry name" value="DTBS"/>
    <property type="match status" value="1"/>
</dbReference>
<feature type="binding site" evidence="2">
    <location>
        <position position="57"/>
    </location>
    <ligand>
        <name>Mg(2+)</name>
        <dbReference type="ChEBI" id="CHEBI:18420"/>
    </ligand>
</feature>
<comment type="catalytic activity">
    <reaction evidence="2">
        <text>(7R,8S)-7,8-diammoniononanoate + CO2 + ATP = (4R,5S)-dethiobiotin + ADP + phosphate + 3 H(+)</text>
        <dbReference type="Rhea" id="RHEA:15805"/>
        <dbReference type="ChEBI" id="CHEBI:15378"/>
        <dbReference type="ChEBI" id="CHEBI:16526"/>
        <dbReference type="ChEBI" id="CHEBI:30616"/>
        <dbReference type="ChEBI" id="CHEBI:43474"/>
        <dbReference type="ChEBI" id="CHEBI:149469"/>
        <dbReference type="ChEBI" id="CHEBI:149473"/>
        <dbReference type="ChEBI" id="CHEBI:456216"/>
        <dbReference type="EC" id="6.3.3.3"/>
    </reaction>
</comment>
<organism evidence="3 4">
    <name type="scientific">Aromatoleum diolicum</name>
    <dbReference type="NCBI Taxonomy" id="75796"/>
    <lineage>
        <taxon>Bacteria</taxon>
        <taxon>Pseudomonadati</taxon>
        <taxon>Pseudomonadota</taxon>
        <taxon>Betaproteobacteria</taxon>
        <taxon>Rhodocyclales</taxon>
        <taxon>Rhodocyclaceae</taxon>
        <taxon>Aromatoleum</taxon>
    </lineage>
</organism>
<keyword evidence="2" id="KW-0547">Nucleotide-binding</keyword>
<evidence type="ECO:0000313" key="3">
    <source>
        <dbReference type="EMBL" id="NMG75028.1"/>
    </source>
</evidence>
<comment type="caution">
    <text evidence="3">The sequence shown here is derived from an EMBL/GenBank/DDBJ whole genome shotgun (WGS) entry which is preliminary data.</text>
</comment>